<keyword evidence="2" id="KW-0328">Glycosyltransferase</keyword>
<proteinExistence type="predicted"/>
<comment type="catalytic activity">
    <reaction evidence="7">
        <text>NAD(+) + (ADP-D-ribosyl)n-acceptor = nicotinamide + (ADP-D-ribosyl)n+1-acceptor + H(+).</text>
        <dbReference type="EC" id="2.4.2.30"/>
    </reaction>
</comment>
<dbReference type="SMART" id="SM01335">
    <property type="entry name" value="PADR1"/>
    <property type="match status" value="1"/>
</dbReference>
<dbReference type="InterPro" id="IPR049296">
    <property type="entry name" value="PARP1-like_PADR1_N"/>
</dbReference>
<dbReference type="GO" id="GO:0003677">
    <property type="term" value="F:DNA binding"/>
    <property type="evidence" value="ECO:0007669"/>
    <property type="project" value="UniProtKB-KW"/>
</dbReference>
<dbReference type="InterPro" id="IPR038650">
    <property type="entry name" value="PADR1_C_dom_sf"/>
</dbReference>
<keyword evidence="3" id="KW-0808">Transferase</keyword>
<dbReference type="Pfam" id="PF21728">
    <property type="entry name" value="PADR1_N"/>
    <property type="match status" value="1"/>
</dbReference>
<dbReference type="Pfam" id="PF08063">
    <property type="entry name" value="Zn_ribbon_PADR1"/>
    <property type="match status" value="1"/>
</dbReference>
<feature type="non-terminal residue" evidence="10">
    <location>
        <position position="1"/>
    </location>
</feature>
<dbReference type="Gene3D" id="2.20.25.630">
    <property type="match status" value="1"/>
</dbReference>
<dbReference type="GO" id="GO:0005730">
    <property type="term" value="C:nucleolus"/>
    <property type="evidence" value="ECO:0007669"/>
    <property type="project" value="TreeGrafter"/>
</dbReference>
<evidence type="ECO:0000313" key="10">
    <source>
        <dbReference type="EMBL" id="KAG8555010.1"/>
    </source>
</evidence>
<dbReference type="GO" id="GO:0006302">
    <property type="term" value="P:double-strand break repair"/>
    <property type="evidence" value="ECO:0007669"/>
    <property type="project" value="TreeGrafter"/>
</dbReference>
<feature type="domain" description="PARP1-like PADR1" evidence="8">
    <location>
        <begin position="84"/>
        <end position="124"/>
    </location>
</feature>
<dbReference type="Gene3D" id="1.10.20.130">
    <property type="match status" value="1"/>
</dbReference>
<evidence type="ECO:0000256" key="2">
    <source>
        <dbReference type="ARBA" id="ARBA00022676"/>
    </source>
</evidence>
<protein>
    <recommendedName>
        <fullName evidence="1">NAD(+) ADP-ribosyltransferase</fullName>
        <ecNumber evidence="1">2.4.2.30</ecNumber>
    </recommendedName>
</protein>
<keyword evidence="6" id="KW-0238">DNA-binding</keyword>
<sequence>KRKADELDGSAVSKKKLKKEKEKESKLEKLLKEQSELIWSIKDELKKVCSTNDLKELLIANKQQVPSGETNILDRVADGMAFGALLPCEECKGQYVFKTDAYYCTGDISAWTKCVAKTQTPNRKEWVVPKVK</sequence>
<dbReference type="GO" id="GO:0003950">
    <property type="term" value="F:NAD+ poly-ADP-ribosyltransferase activity"/>
    <property type="evidence" value="ECO:0007669"/>
    <property type="project" value="UniProtKB-EC"/>
</dbReference>
<evidence type="ECO:0000256" key="4">
    <source>
        <dbReference type="ARBA" id="ARBA00022765"/>
    </source>
</evidence>
<name>A0AAV7A2P4_ENGPU</name>
<reference evidence="10" key="1">
    <citation type="thesis" date="2020" institute="ProQuest LLC" country="789 East Eisenhower Parkway, Ann Arbor, MI, USA">
        <title>Comparative Genomics and Chromosome Evolution.</title>
        <authorList>
            <person name="Mudd A.B."/>
        </authorList>
    </citation>
    <scope>NUCLEOTIDE SEQUENCE</scope>
    <source>
        <strain evidence="10">237g6f4</strain>
        <tissue evidence="10">Blood</tissue>
    </source>
</reference>
<keyword evidence="11" id="KW-1185">Reference proteome</keyword>
<evidence type="ECO:0000256" key="7">
    <source>
        <dbReference type="ARBA" id="ARBA00033987"/>
    </source>
</evidence>
<dbReference type="AlphaFoldDB" id="A0AAV7A2P4"/>
<feature type="domain" description="PARP1-like PADR1" evidence="9">
    <location>
        <begin position="24"/>
        <end position="83"/>
    </location>
</feature>
<evidence type="ECO:0000256" key="5">
    <source>
        <dbReference type="ARBA" id="ARBA00023027"/>
    </source>
</evidence>
<keyword evidence="4" id="KW-0013">ADP-ribosylation</keyword>
<dbReference type="PROSITE" id="PS52007">
    <property type="entry name" value="PADR1"/>
    <property type="match status" value="1"/>
</dbReference>
<keyword evidence="5" id="KW-0520">NAD</keyword>
<dbReference type="InterPro" id="IPR012982">
    <property type="entry name" value="PARP1-like_PADR1_Zn_ribbon"/>
</dbReference>
<dbReference type="Proteomes" id="UP000824782">
    <property type="component" value="Unassembled WGS sequence"/>
</dbReference>
<evidence type="ECO:0000256" key="3">
    <source>
        <dbReference type="ARBA" id="ARBA00022679"/>
    </source>
</evidence>
<dbReference type="FunFam" id="1.10.20.130:FF:000001">
    <property type="entry name" value="Poly [ADP-ribose] polymerase"/>
    <property type="match status" value="1"/>
</dbReference>
<evidence type="ECO:0000256" key="1">
    <source>
        <dbReference type="ARBA" id="ARBA00012020"/>
    </source>
</evidence>
<evidence type="ECO:0000259" key="9">
    <source>
        <dbReference type="Pfam" id="PF21728"/>
    </source>
</evidence>
<accession>A0AAV7A2P4</accession>
<organism evidence="10 11">
    <name type="scientific">Engystomops pustulosus</name>
    <name type="common">Tungara frog</name>
    <name type="synonym">Physalaemus pustulosus</name>
    <dbReference type="NCBI Taxonomy" id="76066"/>
    <lineage>
        <taxon>Eukaryota</taxon>
        <taxon>Metazoa</taxon>
        <taxon>Chordata</taxon>
        <taxon>Craniata</taxon>
        <taxon>Vertebrata</taxon>
        <taxon>Euteleostomi</taxon>
        <taxon>Amphibia</taxon>
        <taxon>Batrachia</taxon>
        <taxon>Anura</taxon>
        <taxon>Neobatrachia</taxon>
        <taxon>Hyloidea</taxon>
        <taxon>Leptodactylidae</taxon>
        <taxon>Leiuperinae</taxon>
        <taxon>Engystomops</taxon>
    </lineage>
</organism>
<evidence type="ECO:0000313" key="11">
    <source>
        <dbReference type="Proteomes" id="UP000824782"/>
    </source>
</evidence>
<dbReference type="GO" id="GO:1990404">
    <property type="term" value="F:NAD+-protein mono-ADP-ribosyltransferase activity"/>
    <property type="evidence" value="ECO:0007669"/>
    <property type="project" value="TreeGrafter"/>
</dbReference>
<dbReference type="GO" id="GO:0070212">
    <property type="term" value="P:protein poly-ADP-ribosylation"/>
    <property type="evidence" value="ECO:0007669"/>
    <property type="project" value="TreeGrafter"/>
</dbReference>
<dbReference type="GO" id="GO:0008270">
    <property type="term" value="F:zinc ion binding"/>
    <property type="evidence" value="ECO:0007669"/>
    <property type="project" value="InterPro"/>
</dbReference>
<dbReference type="PANTHER" id="PTHR10459:SF112">
    <property type="entry name" value="POLY [ADP-RIBOSE] POLYMERASE 1"/>
    <property type="match status" value="1"/>
</dbReference>
<dbReference type="FunFam" id="2.20.25.630:FF:000001">
    <property type="entry name" value="Poly [ADP-ribose] polymerase"/>
    <property type="match status" value="1"/>
</dbReference>
<dbReference type="InterPro" id="IPR050800">
    <property type="entry name" value="ARTD/PARP"/>
</dbReference>
<gene>
    <name evidence="10" type="ORF">GDO81_017539</name>
</gene>
<dbReference type="EC" id="2.4.2.30" evidence="1"/>
<dbReference type="PANTHER" id="PTHR10459">
    <property type="entry name" value="DNA LIGASE"/>
    <property type="match status" value="1"/>
</dbReference>
<comment type="caution">
    <text evidence="10">The sequence shown here is derived from an EMBL/GenBank/DDBJ whole genome shotgun (WGS) entry which is preliminary data.</text>
</comment>
<dbReference type="EMBL" id="WNYA01000009">
    <property type="protein sequence ID" value="KAG8555010.1"/>
    <property type="molecule type" value="Genomic_DNA"/>
</dbReference>
<evidence type="ECO:0000256" key="6">
    <source>
        <dbReference type="ARBA" id="ARBA00023125"/>
    </source>
</evidence>
<evidence type="ECO:0000259" key="8">
    <source>
        <dbReference type="Pfam" id="PF08063"/>
    </source>
</evidence>